<evidence type="ECO:0000313" key="3">
    <source>
        <dbReference type="EMBL" id="TKC80361.1"/>
    </source>
</evidence>
<organism evidence="3 4">
    <name type="scientific">Trinickia terrae</name>
    <dbReference type="NCBI Taxonomy" id="2571161"/>
    <lineage>
        <taxon>Bacteria</taxon>
        <taxon>Pseudomonadati</taxon>
        <taxon>Pseudomonadota</taxon>
        <taxon>Betaproteobacteria</taxon>
        <taxon>Burkholderiales</taxon>
        <taxon>Burkholderiaceae</taxon>
        <taxon>Trinickia</taxon>
    </lineage>
</organism>
<evidence type="ECO:0000313" key="4">
    <source>
        <dbReference type="Proteomes" id="UP000305539"/>
    </source>
</evidence>
<dbReference type="GO" id="GO:0047617">
    <property type="term" value="F:fatty acyl-CoA hydrolase activity"/>
    <property type="evidence" value="ECO:0007669"/>
    <property type="project" value="TreeGrafter"/>
</dbReference>
<dbReference type="PANTHER" id="PTHR31793">
    <property type="entry name" value="4-HYDROXYBENZOYL-COA THIOESTERASE FAMILY MEMBER"/>
    <property type="match status" value="1"/>
</dbReference>
<dbReference type="RefSeq" id="WP_136898541.1">
    <property type="nucleotide sequence ID" value="NZ_SWJE01000020.1"/>
</dbReference>
<keyword evidence="2" id="KW-0378">Hydrolase</keyword>
<dbReference type="CDD" id="cd00586">
    <property type="entry name" value="4HBT"/>
    <property type="match status" value="1"/>
</dbReference>
<gene>
    <name evidence="3" type="ORF">FAZ69_29025</name>
</gene>
<dbReference type="PANTHER" id="PTHR31793:SF27">
    <property type="entry name" value="NOVEL THIOESTERASE SUPERFAMILY DOMAIN AND SAPOSIN A-TYPE DOMAIN CONTAINING PROTEIN (0610012H03RIK)"/>
    <property type="match status" value="1"/>
</dbReference>
<evidence type="ECO:0000256" key="2">
    <source>
        <dbReference type="ARBA" id="ARBA00022801"/>
    </source>
</evidence>
<dbReference type="InterPro" id="IPR050563">
    <property type="entry name" value="4-hydroxybenzoyl-CoA_TE"/>
</dbReference>
<accession>A0A4U1HH50</accession>
<comment type="similarity">
    <text evidence="1">Belongs to the 4-hydroxybenzoyl-CoA thioesterase family.</text>
</comment>
<dbReference type="OrthoDB" id="9799036at2"/>
<evidence type="ECO:0000256" key="1">
    <source>
        <dbReference type="ARBA" id="ARBA00005953"/>
    </source>
</evidence>
<dbReference type="Gene3D" id="3.10.129.10">
    <property type="entry name" value="Hotdog Thioesterase"/>
    <property type="match status" value="1"/>
</dbReference>
<dbReference type="InterPro" id="IPR029069">
    <property type="entry name" value="HotDog_dom_sf"/>
</dbReference>
<keyword evidence="4" id="KW-1185">Reference proteome</keyword>
<dbReference type="AlphaFoldDB" id="A0A4U1HH50"/>
<comment type="caution">
    <text evidence="3">The sequence shown here is derived from an EMBL/GenBank/DDBJ whole genome shotgun (WGS) entry which is preliminary data.</text>
</comment>
<proteinExistence type="inferred from homology"/>
<dbReference type="SUPFAM" id="SSF54637">
    <property type="entry name" value="Thioesterase/thiol ester dehydrase-isomerase"/>
    <property type="match status" value="1"/>
</dbReference>
<sequence>MTKPAAAPRSAYPHFLTIPTRWMDNDVYGHVNNVVYYSYFDTVVNEYLIRAGVLDFEAGETIGLVVETQCNYFAPLVFPDRVEAGLRVARLGSSSVRYEVGLFKEGGGEACAQGHFVHVYVDRVSRRPAALPAALRTALEPLAASPDTPALER</sequence>
<reference evidence="3 4" key="1">
    <citation type="submission" date="2019-04" db="EMBL/GenBank/DDBJ databases">
        <title>Trinickia sp. 7GSK02, isolated from subtropical forest soil.</title>
        <authorList>
            <person name="Gao Z.-H."/>
            <person name="Qiu L.-H."/>
        </authorList>
    </citation>
    <scope>NUCLEOTIDE SEQUENCE [LARGE SCALE GENOMIC DNA]</scope>
    <source>
        <strain evidence="3 4">7GSK02</strain>
    </source>
</reference>
<protein>
    <submittedName>
        <fullName evidence="3">Acyl-CoA thioesterase</fullName>
    </submittedName>
</protein>
<dbReference type="EMBL" id="SWJE01000020">
    <property type="protein sequence ID" value="TKC80361.1"/>
    <property type="molecule type" value="Genomic_DNA"/>
</dbReference>
<dbReference type="Proteomes" id="UP000305539">
    <property type="component" value="Unassembled WGS sequence"/>
</dbReference>
<name>A0A4U1HH50_9BURK</name>
<dbReference type="Pfam" id="PF13279">
    <property type="entry name" value="4HBT_2"/>
    <property type="match status" value="1"/>
</dbReference>